<protein>
    <submittedName>
        <fullName evidence="1">Uncharacterized protein</fullName>
    </submittedName>
</protein>
<reference evidence="1" key="1">
    <citation type="submission" date="2015-05" db="EMBL/GenBank/DDBJ databases">
        <title>The complete genome of Altererythrobacter atlanticus strain 26DY36.</title>
        <authorList>
            <person name="Wu Y.-H."/>
            <person name="Cheng H."/>
            <person name="Wu X.-W."/>
        </authorList>
    </citation>
    <scope>NUCLEOTIDE SEQUENCE [LARGE SCALE GENOMIC DNA]</scope>
    <source>
        <strain evidence="1">26DY36</strain>
    </source>
</reference>
<proteinExistence type="predicted"/>
<name>A0A0F7KP80_9SPHN</name>
<dbReference type="AlphaFoldDB" id="A0A0F7KP80"/>
<evidence type="ECO:0000313" key="1">
    <source>
        <dbReference type="EMBL" id="AKH41369.1"/>
    </source>
</evidence>
<dbReference type="EMBL" id="CP011452">
    <property type="protein sequence ID" value="AKH41369.1"/>
    <property type="molecule type" value="Genomic_DNA"/>
</dbReference>
<dbReference type="PATRIC" id="fig|1267766.3.peg.312"/>
<organism evidence="1 2">
    <name type="scientific">Croceibacterium atlanticum</name>
    <dbReference type="NCBI Taxonomy" id="1267766"/>
    <lineage>
        <taxon>Bacteria</taxon>
        <taxon>Pseudomonadati</taxon>
        <taxon>Pseudomonadota</taxon>
        <taxon>Alphaproteobacteria</taxon>
        <taxon>Sphingomonadales</taxon>
        <taxon>Erythrobacteraceae</taxon>
        <taxon>Croceibacterium</taxon>
    </lineage>
</organism>
<dbReference type="KEGG" id="aay:WYH_00305"/>
<keyword evidence="2" id="KW-1185">Reference proteome</keyword>
<sequence length="429" mass="47494">MDLRDCPLPLRRLSRTGVAATQRYYDTSPISPSGRLCALTEFADVDRIPKPGETARVVVTEVESGTVVYSTETAAWSQQLGAQVQWGATDDQLFFNRMSNDGQKALAAIVNPLTGAEILLKDSVYMVSSCGTRAVTCSQEKFTFVQKGYGPNVPTPIRNLGAPDDDGLFVVDLVTGRSELLLSLARIVQLYPQMAEGRDLSRGGFYGFHAKWNSDASRILFVVKWVGVDGRDGGRYLLTISADGSEVHLCLTPETWGRGHHPTWCPDDEHIVMNLSVTNPNVRFPLVDRVRSKLLRKIGIRSFPNAFTLRFGRFRYDGADREIIFGDQYGSGHPTFSKDGRYLLTDAYPHERVSKGDGSSPIRLLDCLTGGHKTLCDVPAVPNFLGPAREWRIDLHPAWDRSGTLATFNANFDGTRGVYLTRLEDMLAV</sequence>
<accession>A0A0F7KP80</accession>
<dbReference type="Proteomes" id="UP000034392">
    <property type="component" value="Chromosome"/>
</dbReference>
<dbReference type="STRING" id="1267766.WYH_00305"/>
<evidence type="ECO:0000313" key="2">
    <source>
        <dbReference type="Proteomes" id="UP000034392"/>
    </source>
</evidence>
<dbReference type="InterPro" id="IPR015943">
    <property type="entry name" value="WD40/YVTN_repeat-like_dom_sf"/>
</dbReference>
<dbReference type="Gene3D" id="2.130.10.10">
    <property type="entry name" value="YVTN repeat-like/Quinoprotein amine dehydrogenase"/>
    <property type="match status" value="1"/>
</dbReference>
<dbReference type="SUPFAM" id="SSF82171">
    <property type="entry name" value="DPP6 N-terminal domain-like"/>
    <property type="match status" value="1"/>
</dbReference>
<gene>
    <name evidence="1" type="ORF">WYH_00305</name>
</gene>